<evidence type="ECO:0000313" key="2">
    <source>
        <dbReference type="EMBL" id="RXT22645.1"/>
    </source>
</evidence>
<evidence type="ECO:0000313" key="3">
    <source>
        <dbReference type="Proteomes" id="UP000290475"/>
    </source>
</evidence>
<keyword evidence="1" id="KW-1133">Transmembrane helix</keyword>
<feature type="transmembrane region" description="Helical" evidence="1">
    <location>
        <begin position="29"/>
        <end position="46"/>
    </location>
</feature>
<sequence>MVLRLIFWSICYLIDVLFRMLIGDTFRQAMLNILTIMPLIWVVNTVREIAVCHFSRKERL</sequence>
<proteinExistence type="predicted"/>
<keyword evidence="1" id="KW-0812">Transmembrane</keyword>
<accession>A0A4Q1TW75</accession>
<organism evidence="2 3">
    <name type="scientific">Lacticaseibacillus chiayiensis</name>
    <dbReference type="NCBI Taxonomy" id="2100821"/>
    <lineage>
        <taxon>Bacteria</taxon>
        <taxon>Bacillati</taxon>
        <taxon>Bacillota</taxon>
        <taxon>Bacilli</taxon>
        <taxon>Lactobacillales</taxon>
        <taxon>Lactobacillaceae</taxon>
        <taxon>Lacticaseibacillus</taxon>
    </lineage>
</organism>
<comment type="caution">
    <text evidence="2">The sequence shown here is derived from an EMBL/GenBank/DDBJ whole genome shotgun (WGS) entry which is preliminary data.</text>
</comment>
<reference evidence="2 3" key="1">
    <citation type="submission" date="2017-01" db="EMBL/GenBank/DDBJ databases">
        <title>Lactobacillus chiayiensis sp. nov., a lactic acid bacterium isolated from compost.</title>
        <authorList>
            <person name="Huang C.-H."/>
        </authorList>
    </citation>
    <scope>NUCLEOTIDE SEQUENCE [LARGE SCALE GENOMIC DNA]</scope>
    <source>
        <strain evidence="3">chh01</strain>
    </source>
</reference>
<dbReference type="EMBL" id="MSSM01000020">
    <property type="protein sequence ID" value="RXT22645.1"/>
    <property type="molecule type" value="Genomic_DNA"/>
</dbReference>
<keyword evidence="1" id="KW-0472">Membrane</keyword>
<name>A0A4Q1TW75_9LACO</name>
<evidence type="ECO:0000256" key="1">
    <source>
        <dbReference type="SAM" id="Phobius"/>
    </source>
</evidence>
<dbReference type="Proteomes" id="UP000290475">
    <property type="component" value="Unassembled WGS sequence"/>
</dbReference>
<feature type="transmembrane region" description="Helical" evidence="1">
    <location>
        <begin position="6"/>
        <end position="22"/>
    </location>
</feature>
<protein>
    <submittedName>
        <fullName evidence="2">Uncharacterized protein</fullName>
    </submittedName>
</protein>
<dbReference type="AlphaFoldDB" id="A0A4Q1TW75"/>
<gene>
    <name evidence="2" type="ORF">BVJ53_08125</name>
</gene>